<keyword evidence="2" id="KW-0521">NADP</keyword>
<proteinExistence type="inferred from homology"/>
<dbReference type="Proteomes" id="UP000030672">
    <property type="component" value="Unassembled WGS sequence"/>
</dbReference>
<dbReference type="Gene3D" id="3.40.50.720">
    <property type="entry name" value="NAD(P)-binding Rossmann-like Domain"/>
    <property type="match status" value="1"/>
</dbReference>
<reference evidence="5 6" key="1">
    <citation type="journal article" date="2014" name="BMC Genomics">
        <title>Genome sequencing of four Aureobasidium pullulans varieties: biotechnological potential, stress tolerance, and description of new species.</title>
        <authorList>
            <person name="Gostin Ar C."/>
            <person name="Ohm R.A."/>
            <person name="Kogej T."/>
            <person name="Sonjak S."/>
            <person name="Turk M."/>
            <person name="Zajc J."/>
            <person name="Zalar P."/>
            <person name="Grube M."/>
            <person name="Sun H."/>
            <person name="Han J."/>
            <person name="Sharma A."/>
            <person name="Chiniquy J."/>
            <person name="Ngan C.Y."/>
            <person name="Lipzen A."/>
            <person name="Barry K."/>
            <person name="Grigoriev I.V."/>
            <person name="Gunde-Cimerman N."/>
        </authorList>
    </citation>
    <scope>NUCLEOTIDE SEQUENCE [LARGE SCALE GENOMIC DNA]</scope>
    <source>
        <strain evidence="5 6">CBS 110374</strain>
    </source>
</reference>
<sequence>MSRTILSLPPSIRSAFNVVGPAPSRTFTQTRSLKLFASSKHALRRSTCLVTGASRGIGRAIAVALAREGAGCLLVGRDESALKETYELCVSARGSVGRSHFVLTGDITDPSFWSTLDKNPCWEPENGRLDVLVNAAGVTHSSLLIRTSQAKVDNILNTNLNAAIQASRFAAKKMLKNSAEANKGAGHILNISSLLATHGGVGSVAYAASKAGILGLTRSLSAELGTKGIRVNAICPGYVETDMTKAMSYAARDAALAKVPAGRFGTVDEVADAAVFLCGNQYANNTVITLDGGLNAIM</sequence>
<dbReference type="InterPro" id="IPR057326">
    <property type="entry name" value="KR_dom"/>
</dbReference>
<dbReference type="GO" id="GO:0006633">
    <property type="term" value="P:fatty acid biosynthetic process"/>
    <property type="evidence" value="ECO:0007669"/>
    <property type="project" value="TreeGrafter"/>
</dbReference>
<evidence type="ECO:0000256" key="2">
    <source>
        <dbReference type="ARBA" id="ARBA00022857"/>
    </source>
</evidence>
<name>A0A074W4I2_AURM1</name>
<dbReference type="PRINTS" id="PR00080">
    <property type="entry name" value="SDRFAMILY"/>
</dbReference>
<dbReference type="PROSITE" id="PS00061">
    <property type="entry name" value="ADH_SHORT"/>
    <property type="match status" value="1"/>
</dbReference>
<accession>A0A074W4I2</accession>
<organism evidence="5 6">
    <name type="scientific">Aureobasidium melanogenum (strain CBS 110374)</name>
    <name type="common">Aureobasidium pullulans var. melanogenum</name>
    <dbReference type="NCBI Taxonomy" id="1043003"/>
    <lineage>
        <taxon>Eukaryota</taxon>
        <taxon>Fungi</taxon>
        <taxon>Dikarya</taxon>
        <taxon>Ascomycota</taxon>
        <taxon>Pezizomycotina</taxon>
        <taxon>Dothideomycetes</taxon>
        <taxon>Dothideomycetidae</taxon>
        <taxon>Dothideales</taxon>
        <taxon>Saccotheciaceae</taxon>
        <taxon>Aureobasidium</taxon>
    </lineage>
</organism>
<evidence type="ECO:0000256" key="1">
    <source>
        <dbReference type="ARBA" id="ARBA00006484"/>
    </source>
</evidence>
<dbReference type="GO" id="GO:0016616">
    <property type="term" value="F:oxidoreductase activity, acting on the CH-OH group of donors, NAD or NADP as acceptor"/>
    <property type="evidence" value="ECO:0007669"/>
    <property type="project" value="UniProtKB-ARBA"/>
</dbReference>
<dbReference type="GeneID" id="63919151"/>
<dbReference type="FunFam" id="3.40.50.720:FF:000173">
    <property type="entry name" value="3-oxoacyl-[acyl-carrier protein] reductase"/>
    <property type="match status" value="1"/>
</dbReference>
<dbReference type="InterPro" id="IPR036291">
    <property type="entry name" value="NAD(P)-bd_dom_sf"/>
</dbReference>
<dbReference type="PANTHER" id="PTHR42760">
    <property type="entry name" value="SHORT-CHAIN DEHYDROGENASES/REDUCTASES FAMILY MEMBER"/>
    <property type="match status" value="1"/>
</dbReference>
<dbReference type="HOGENOM" id="CLU_010194_1_3_1"/>
<dbReference type="AlphaFoldDB" id="A0A074W4I2"/>
<feature type="domain" description="Ketoreductase" evidence="4">
    <location>
        <begin position="46"/>
        <end position="237"/>
    </location>
</feature>
<dbReference type="PANTHER" id="PTHR42760:SF133">
    <property type="entry name" value="3-OXOACYL-[ACYL-CARRIER-PROTEIN] REDUCTASE"/>
    <property type="match status" value="1"/>
</dbReference>
<evidence type="ECO:0000259" key="4">
    <source>
        <dbReference type="SMART" id="SM00822"/>
    </source>
</evidence>
<evidence type="ECO:0000313" key="5">
    <source>
        <dbReference type="EMBL" id="KEQ66459.1"/>
    </source>
</evidence>
<dbReference type="RefSeq" id="XP_040883482.1">
    <property type="nucleotide sequence ID" value="XM_041025778.1"/>
</dbReference>
<evidence type="ECO:0000256" key="3">
    <source>
        <dbReference type="ARBA" id="ARBA00023002"/>
    </source>
</evidence>
<dbReference type="GO" id="GO:0048038">
    <property type="term" value="F:quinone binding"/>
    <property type="evidence" value="ECO:0007669"/>
    <property type="project" value="TreeGrafter"/>
</dbReference>
<dbReference type="STRING" id="1043003.A0A074W4I2"/>
<dbReference type="EMBL" id="KL584825">
    <property type="protein sequence ID" value="KEQ66459.1"/>
    <property type="molecule type" value="Genomic_DNA"/>
</dbReference>
<dbReference type="SMART" id="SM00822">
    <property type="entry name" value="PKS_KR"/>
    <property type="match status" value="1"/>
</dbReference>
<dbReference type="SUPFAM" id="SSF51735">
    <property type="entry name" value="NAD(P)-binding Rossmann-fold domains"/>
    <property type="match status" value="1"/>
</dbReference>
<keyword evidence="6" id="KW-1185">Reference proteome</keyword>
<keyword evidence="3" id="KW-0560">Oxidoreductase</keyword>
<evidence type="ECO:0000313" key="6">
    <source>
        <dbReference type="Proteomes" id="UP000030672"/>
    </source>
</evidence>
<dbReference type="PRINTS" id="PR00081">
    <property type="entry name" value="GDHRDH"/>
</dbReference>
<comment type="similarity">
    <text evidence="1">Belongs to the short-chain dehydrogenases/reductases (SDR) family.</text>
</comment>
<gene>
    <name evidence="5" type="ORF">M437DRAFT_72029</name>
</gene>
<protein>
    <submittedName>
        <fullName evidence="5">NAD(P)-binding protein</fullName>
    </submittedName>
</protein>
<dbReference type="InterPro" id="IPR002347">
    <property type="entry name" value="SDR_fam"/>
</dbReference>
<dbReference type="Pfam" id="PF13561">
    <property type="entry name" value="adh_short_C2"/>
    <property type="match status" value="1"/>
</dbReference>
<dbReference type="InterPro" id="IPR020904">
    <property type="entry name" value="Sc_DH/Rdtase_CS"/>
</dbReference>